<sequence>NIRIFQAPQSYTKSQKCFGFSKPEDSMYKPPFNFLYRTEYSPLPVWMSSSCGDMMNSIAYRWLSVSATLTKEVAKNLKGRSKSSQDWLVRQLKDPYVEKARRENYRCRSAFKLLEINERFSILRPGQCVVDIGAAPGSWTQIAVSKTNSSGKDKARPKGFVVGLDRLALYPVEGAVLIGGCDFTVPEAERRLLEALDGRKVDVVLSDMAPNATGIKSMDHDAIISLVNKVLRFSEGISADGASLLMKVWEGRFCRELERDVTAVYETARWVKPKSSRSDSAETFILGRGFKGTP</sequence>
<organism evidence="11">
    <name type="scientific">Lygus hesperus</name>
    <name type="common">Western plant bug</name>
    <dbReference type="NCBI Taxonomy" id="30085"/>
    <lineage>
        <taxon>Eukaryota</taxon>
        <taxon>Metazoa</taxon>
        <taxon>Ecdysozoa</taxon>
        <taxon>Arthropoda</taxon>
        <taxon>Hexapoda</taxon>
        <taxon>Insecta</taxon>
        <taxon>Pterygota</taxon>
        <taxon>Neoptera</taxon>
        <taxon>Paraneoptera</taxon>
        <taxon>Hemiptera</taxon>
        <taxon>Heteroptera</taxon>
        <taxon>Panheteroptera</taxon>
        <taxon>Cimicomorpha</taxon>
        <taxon>Miridae</taxon>
        <taxon>Mirini</taxon>
        <taxon>Lygus</taxon>
    </lineage>
</organism>
<keyword evidence="4 11" id="KW-0489">Methyltransferase</keyword>
<dbReference type="SUPFAM" id="SSF53335">
    <property type="entry name" value="S-adenosyl-L-methionine-dependent methyltransferases"/>
    <property type="match status" value="1"/>
</dbReference>
<keyword evidence="5 11" id="KW-0808">Transferase</keyword>
<comment type="similarity">
    <text evidence="2">Belongs to the class I-like SAM-binding methyltransferase superfamily. RNA methyltransferase RlmE family.</text>
</comment>
<dbReference type="HAMAP" id="MF_01547">
    <property type="entry name" value="RNA_methyltr_E"/>
    <property type="match status" value="1"/>
</dbReference>
<feature type="domain" description="Ribosomal RNA methyltransferase FtsJ" evidence="10">
    <location>
        <begin position="105"/>
        <end position="290"/>
    </location>
</feature>
<dbReference type="Pfam" id="PF01728">
    <property type="entry name" value="FtsJ"/>
    <property type="match status" value="1"/>
</dbReference>
<dbReference type="FunFam" id="3.40.50.150:FF:000129">
    <property type="entry name" value="Mitochondrial rRNA methyltransferase 2"/>
    <property type="match status" value="1"/>
</dbReference>
<dbReference type="Gene3D" id="3.40.50.150">
    <property type="entry name" value="Vaccinia Virus protein VP39"/>
    <property type="match status" value="1"/>
</dbReference>
<comment type="subcellular location">
    <subcellularLocation>
        <location evidence="1">Mitochondrion</location>
    </subcellularLocation>
</comment>
<evidence type="ECO:0000259" key="10">
    <source>
        <dbReference type="Pfam" id="PF01728"/>
    </source>
</evidence>
<evidence type="ECO:0000256" key="6">
    <source>
        <dbReference type="ARBA" id="ARBA00022691"/>
    </source>
</evidence>
<keyword evidence="8" id="KW-0496">Mitochondrion</keyword>
<dbReference type="PANTHER" id="PTHR10920">
    <property type="entry name" value="RIBOSOMAL RNA METHYLTRANSFERASE"/>
    <property type="match status" value="1"/>
</dbReference>
<keyword evidence="6" id="KW-0949">S-adenosyl-L-methionine</keyword>
<reference evidence="11" key="1">
    <citation type="journal article" date="2014" name="PLoS ONE">
        <title>Transcriptome-Based Identification of ABC Transporters in the Western Tarnished Plant Bug Lygus hesperus.</title>
        <authorList>
            <person name="Hull J.J."/>
            <person name="Chaney K."/>
            <person name="Geib S.M."/>
            <person name="Fabrick J.A."/>
            <person name="Brent C.S."/>
            <person name="Walsh D."/>
            <person name="Lavine L.C."/>
        </authorList>
    </citation>
    <scope>NUCLEOTIDE SEQUENCE</scope>
</reference>
<reference evidence="11" key="2">
    <citation type="submission" date="2014-07" db="EMBL/GenBank/DDBJ databases">
        <authorList>
            <person name="Hull J."/>
        </authorList>
    </citation>
    <scope>NUCLEOTIDE SEQUENCE</scope>
</reference>
<feature type="non-terminal residue" evidence="11">
    <location>
        <position position="294"/>
    </location>
</feature>
<dbReference type="AlphaFoldDB" id="A0A0A9YYJ6"/>
<dbReference type="InterPro" id="IPR029063">
    <property type="entry name" value="SAM-dependent_MTases_sf"/>
</dbReference>
<evidence type="ECO:0000256" key="5">
    <source>
        <dbReference type="ARBA" id="ARBA00022679"/>
    </source>
</evidence>
<accession>A0A0A9YYJ6</accession>
<feature type="non-terminal residue" evidence="11">
    <location>
        <position position="1"/>
    </location>
</feature>
<evidence type="ECO:0000256" key="1">
    <source>
        <dbReference type="ARBA" id="ARBA00004173"/>
    </source>
</evidence>
<dbReference type="GO" id="GO:0008650">
    <property type="term" value="F:rRNA (uridine-2'-O-)-methyltransferase activity"/>
    <property type="evidence" value="ECO:0007669"/>
    <property type="project" value="TreeGrafter"/>
</dbReference>
<dbReference type="InterPro" id="IPR002877">
    <property type="entry name" value="RNA_MeTrfase_FtsJ_dom"/>
</dbReference>
<name>A0A0A9YYJ6_LYGHE</name>
<evidence type="ECO:0000256" key="7">
    <source>
        <dbReference type="ARBA" id="ARBA00022946"/>
    </source>
</evidence>
<keyword evidence="3" id="KW-0698">rRNA processing</keyword>
<dbReference type="InterPro" id="IPR050082">
    <property type="entry name" value="RNA_methyltr_RlmE"/>
</dbReference>
<evidence type="ECO:0000313" key="11">
    <source>
        <dbReference type="EMBL" id="JAG34610.1"/>
    </source>
</evidence>
<evidence type="ECO:0000256" key="2">
    <source>
        <dbReference type="ARBA" id="ARBA00009258"/>
    </source>
</evidence>
<evidence type="ECO:0000256" key="3">
    <source>
        <dbReference type="ARBA" id="ARBA00022552"/>
    </source>
</evidence>
<keyword evidence="7" id="KW-0809">Transit peptide</keyword>
<dbReference type="PANTHER" id="PTHR10920:SF18">
    <property type="entry name" value="RRNA METHYLTRANSFERASE 2, MITOCHONDRIAL"/>
    <property type="match status" value="1"/>
</dbReference>
<dbReference type="EMBL" id="GBHO01008994">
    <property type="protein sequence ID" value="JAG34610.1"/>
    <property type="molecule type" value="Transcribed_RNA"/>
</dbReference>
<protein>
    <recommendedName>
        <fullName evidence="9">rRNA methyltransferase 2, mitochondrial</fullName>
    </recommendedName>
</protein>
<evidence type="ECO:0000256" key="4">
    <source>
        <dbReference type="ARBA" id="ARBA00022603"/>
    </source>
</evidence>
<proteinExistence type="inferred from homology"/>
<dbReference type="InterPro" id="IPR015507">
    <property type="entry name" value="rRNA-MeTfrase_E"/>
</dbReference>
<evidence type="ECO:0000256" key="9">
    <source>
        <dbReference type="ARBA" id="ARBA00041184"/>
    </source>
</evidence>
<dbReference type="GO" id="GO:1902775">
    <property type="term" value="P:mitochondrial large ribosomal subunit assembly"/>
    <property type="evidence" value="ECO:0007669"/>
    <property type="project" value="UniProtKB-ARBA"/>
</dbReference>
<evidence type="ECO:0000256" key="8">
    <source>
        <dbReference type="ARBA" id="ARBA00023128"/>
    </source>
</evidence>
<gene>
    <name evidence="11" type="ORF">CM83_27822</name>
</gene>
<dbReference type="GO" id="GO:0005759">
    <property type="term" value="C:mitochondrial matrix"/>
    <property type="evidence" value="ECO:0007669"/>
    <property type="project" value="UniProtKB-ARBA"/>
</dbReference>